<dbReference type="PANTHER" id="PTHR36124:SF4">
    <property type="entry name" value="ER-BOUND OXYGENASE MPAB_MPAB'_RUBBER OXYGENASE CATALYTIC DOMAIN-CONTAINING PROTEIN"/>
    <property type="match status" value="1"/>
</dbReference>
<gene>
    <name evidence="2" type="ORF">FOXYS1_13204</name>
</gene>
<protein>
    <recommendedName>
        <fullName evidence="4">Mycophenolic acid synthesis protein B</fullName>
    </recommendedName>
</protein>
<dbReference type="EMBL" id="JAAFOW010002705">
    <property type="protein sequence ID" value="KAF5256323.1"/>
    <property type="molecule type" value="Genomic_DNA"/>
</dbReference>
<reference evidence="2" key="1">
    <citation type="submission" date="2020-02" db="EMBL/GenBank/DDBJ databases">
        <title>Identification and distribution of gene clusters putatively required for synthesis of sphingolipid metabolism inhibitors in phylogenetically diverse species of the filamentous fungus Fusarium.</title>
        <authorList>
            <person name="Kim H.-S."/>
            <person name="Busman M."/>
            <person name="Brown D.W."/>
            <person name="Divon H."/>
            <person name="Uhlig S."/>
            <person name="Proctor R.H."/>
        </authorList>
    </citation>
    <scope>NUCLEOTIDE SEQUENCE [LARGE SCALE GENOMIC DNA]</scope>
    <source>
        <strain evidence="2">NRRL 39464</strain>
    </source>
</reference>
<evidence type="ECO:0000256" key="1">
    <source>
        <dbReference type="SAM" id="Phobius"/>
    </source>
</evidence>
<evidence type="ECO:0000313" key="2">
    <source>
        <dbReference type="EMBL" id="KAF5256323.1"/>
    </source>
</evidence>
<accession>A0A8H5EDB6</accession>
<dbReference type="AlphaFoldDB" id="A0A8H5EDB6"/>
<proteinExistence type="predicted"/>
<comment type="caution">
    <text evidence="2">The sequence shown here is derived from an EMBL/GenBank/DDBJ whole genome shotgun (WGS) entry which is preliminary data.</text>
</comment>
<evidence type="ECO:0008006" key="4">
    <source>
        <dbReference type="Google" id="ProtNLM"/>
    </source>
</evidence>
<dbReference type="Proteomes" id="UP000558688">
    <property type="component" value="Unassembled WGS sequence"/>
</dbReference>
<dbReference type="PANTHER" id="PTHR36124">
    <property type="match status" value="1"/>
</dbReference>
<dbReference type="GO" id="GO:0016491">
    <property type="term" value="F:oxidoreductase activity"/>
    <property type="evidence" value="ECO:0007669"/>
    <property type="project" value="InterPro"/>
</dbReference>
<dbReference type="InterPro" id="IPR046366">
    <property type="entry name" value="MPAB"/>
</dbReference>
<keyword evidence="1" id="KW-1133">Transmembrane helix</keyword>
<name>A0A8H5EDB6_FUSOX</name>
<evidence type="ECO:0000313" key="3">
    <source>
        <dbReference type="Proteomes" id="UP000558688"/>
    </source>
</evidence>
<keyword evidence="1" id="KW-0472">Membrane</keyword>
<sequence length="439" mass="49678">MSSTERLARDLLINNGYMLFMALFALAAYATRVRFLQYRRKIAIEANFTSGKRSLSGMATKEAHDIIAQLQLLEFPYAFNKARKIALLKVQHIFISIFLTWGLIIKQAGGIPTMSKLFAVTGQNTRRNAGKRSVDTEVLLRESQSQPRDSERYAMAVARMNYLHARYRRVNKITDLDLLHTLGDGLAEIFKVVHREEWRDLTDVEKCAIGLFHKNLGDDMEIPFDPLPSSSQGWRNGLEFAKELEAWTLRYEQEVARPTATNDQYVRVYVDSAFSRMPAFVGKILRKYLGENLDDIMRESLCIESPGSFLSALIKVARAIRIMYLRHLALPRTRPVEIVANGPNPSTGLFNFPQKVFRPWYVKPTFWSTWGPRAFLLRALGGKVPGSQGERFHPQGYNLMTIGPEPQKGKGLEEMATAAGIIKAKGVATCPFSQARVAK</sequence>
<feature type="transmembrane region" description="Helical" evidence="1">
    <location>
        <begin position="12"/>
        <end position="31"/>
    </location>
</feature>
<organism evidence="2 3">
    <name type="scientific">Fusarium oxysporum</name>
    <name type="common">Fusarium vascular wilt</name>
    <dbReference type="NCBI Taxonomy" id="5507"/>
    <lineage>
        <taxon>Eukaryota</taxon>
        <taxon>Fungi</taxon>
        <taxon>Dikarya</taxon>
        <taxon>Ascomycota</taxon>
        <taxon>Pezizomycotina</taxon>
        <taxon>Sordariomycetes</taxon>
        <taxon>Hypocreomycetidae</taxon>
        <taxon>Hypocreales</taxon>
        <taxon>Nectriaceae</taxon>
        <taxon>Fusarium</taxon>
        <taxon>Fusarium oxysporum species complex</taxon>
    </lineage>
</organism>
<keyword evidence="1" id="KW-0812">Transmembrane</keyword>